<dbReference type="Proteomes" id="UP000290365">
    <property type="component" value="Chromosome"/>
</dbReference>
<gene>
    <name evidence="11" type="ORF">EPA93_40335</name>
</gene>
<proteinExistence type="inferred from homology"/>
<evidence type="ECO:0000259" key="9">
    <source>
        <dbReference type="Pfam" id="PF02687"/>
    </source>
</evidence>
<dbReference type="GO" id="GO:0022857">
    <property type="term" value="F:transmembrane transporter activity"/>
    <property type="evidence" value="ECO:0007669"/>
    <property type="project" value="TreeGrafter"/>
</dbReference>
<evidence type="ECO:0000259" key="10">
    <source>
        <dbReference type="Pfam" id="PF12704"/>
    </source>
</evidence>
<dbReference type="InterPro" id="IPR003838">
    <property type="entry name" value="ABC3_permease_C"/>
</dbReference>
<protein>
    <submittedName>
        <fullName evidence="11">FtsX-like permease family protein</fullName>
    </submittedName>
</protein>
<keyword evidence="12" id="KW-1185">Reference proteome</keyword>
<dbReference type="Pfam" id="PF12704">
    <property type="entry name" value="MacB_PCD"/>
    <property type="match status" value="1"/>
</dbReference>
<dbReference type="Pfam" id="PF02687">
    <property type="entry name" value="FtsX"/>
    <property type="match status" value="1"/>
</dbReference>
<feature type="transmembrane region" description="Helical" evidence="8">
    <location>
        <begin position="70"/>
        <end position="89"/>
    </location>
</feature>
<dbReference type="InterPro" id="IPR050250">
    <property type="entry name" value="Macrolide_Exporter_MacB"/>
</dbReference>
<name>A0A4P6K1E0_KTERU</name>
<evidence type="ECO:0000256" key="8">
    <source>
        <dbReference type="SAM" id="Phobius"/>
    </source>
</evidence>
<evidence type="ECO:0000256" key="2">
    <source>
        <dbReference type="ARBA" id="ARBA00022475"/>
    </source>
</evidence>
<evidence type="ECO:0000313" key="11">
    <source>
        <dbReference type="EMBL" id="QBD81894.1"/>
    </source>
</evidence>
<reference evidence="11 12" key="1">
    <citation type="submission" date="2019-01" db="EMBL/GenBank/DDBJ databases">
        <title>Ktedonosporobacter rubrisoli SCAWS-G2.</title>
        <authorList>
            <person name="Huang Y."/>
            <person name="Yan B."/>
        </authorList>
    </citation>
    <scope>NUCLEOTIDE SEQUENCE [LARGE SCALE GENOMIC DNA]</scope>
    <source>
        <strain evidence="11 12">SCAWS-G2</strain>
    </source>
</reference>
<evidence type="ECO:0000256" key="3">
    <source>
        <dbReference type="ARBA" id="ARBA00022692"/>
    </source>
</evidence>
<dbReference type="PANTHER" id="PTHR30572">
    <property type="entry name" value="MEMBRANE COMPONENT OF TRANSPORTER-RELATED"/>
    <property type="match status" value="1"/>
</dbReference>
<dbReference type="GO" id="GO:0005886">
    <property type="term" value="C:plasma membrane"/>
    <property type="evidence" value="ECO:0007669"/>
    <property type="project" value="UniProtKB-SubCell"/>
</dbReference>
<feature type="region of interest" description="Disordered" evidence="7">
    <location>
        <begin position="1"/>
        <end position="29"/>
    </location>
</feature>
<dbReference type="AlphaFoldDB" id="A0A4P6K1E0"/>
<feature type="compositionally biased region" description="Low complexity" evidence="7">
    <location>
        <begin position="16"/>
        <end position="29"/>
    </location>
</feature>
<feature type="transmembrane region" description="Helical" evidence="8">
    <location>
        <begin position="372"/>
        <end position="399"/>
    </location>
</feature>
<comment type="similarity">
    <text evidence="6">Belongs to the ABC-4 integral membrane protein family.</text>
</comment>
<evidence type="ECO:0000256" key="6">
    <source>
        <dbReference type="ARBA" id="ARBA00038076"/>
    </source>
</evidence>
<dbReference type="KEGG" id="kbs:EPA93_40335"/>
<dbReference type="InterPro" id="IPR025857">
    <property type="entry name" value="MacB_PCD"/>
</dbReference>
<feature type="domain" description="ABC3 transporter permease C-terminal" evidence="9">
    <location>
        <begin position="328"/>
        <end position="452"/>
    </location>
</feature>
<keyword evidence="3 8" id="KW-0812">Transmembrane</keyword>
<keyword evidence="2" id="KW-1003">Cell membrane</keyword>
<evidence type="ECO:0000256" key="1">
    <source>
        <dbReference type="ARBA" id="ARBA00004651"/>
    </source>
</evidence>
<evidence type="ECO:0000256" key="5">
    <source>
        <dbReference type="ARBA" id="ARBA00023136"/>
    </source>
</evidence>
<organism evidence="11 12">
    <name type="scientific">Ktedonosporobacter rubrisoli</name>
    <dbReference type="NCBI Taxonomy" id="2509675"/>
    <lineage>
        <taxon>Bacteria</taxon>
        <taxon>Bacillati</taxon>
        <taxon>Chloroflexota</taxon>
        <taxon>Ktedonobacteria</taxon>
        <taxon>Ktedonobacterales</taxon>
        <taxon>Ktedonosporobacteraceae</taxon>
        <taxon>Ktedonosporobacter</taxon>
    </lineage>
</organism>
<accession>A0A4P6K1E0</accession>
<evidence type="ECO:0000313" key="12">
    <source>
        <dbReference type="Proteomes" id="UP000290365"/>
    </source>
</evidence>
<dbReference type="RefSeq" id="WP_129892955.1">
    <property type="nucleotide sequence ID" value="NZ_CP035758.1"/>
</dbReference>
<comment type="subcellular location">
    <subcellularLocation>
        <location evidence="1">Cell membrane</location>
        <topology evidence="1">Multi-pass membrane protein</topology>
    </subcellularLocation>
</comment>
<keyword evidence="5 8" id="KW-0472">Membrane</keyword>
<dbReference type="EMBL" id="CP035758">
    <property type="protein sequence ID" value="QBD81894.1"/>
    <property type="molecule type" value="Genomic_DNA"/>
</dbReference>
<evidence type="ECO:0000256" key="7">
    <source>
        <dbReference type="SAM" id="MobiDB-lite"/>
    </source>
</evidence>
<evidence type="ECO:0000256" key="4">
    <source>
        <dbReference type="ARBA" id="ARBA00022989"/>
    </source>
</evidence>
<feature type="transmembrane region" description="Helical" evidence="8">
    <location>
        <begin position="419"/>
        <end position="442"/>
    </location>
</feature>
<dbReference type="PANTHER" id="PTHR30572:SF4">
    <property type="entry name" value="ABC TRANSPORTER PERMEASE YTRF"/>
    <property type="match status" value="1"/>
</dbReference>
<feature type="domain" description="MacB-like periplasmic core" evidence="10">
    <location>
        <begin position="69"/>
        <end position="288"/>
    </location>
</feature>
<feature type="compositionally biased region" description="Polar residues" evidence="7">
    <location>
        <begin position="1"/>
        <end position="15"/>
    </location>
</feature>
<feature type="transmembrane region" description="Helical" evidence="8">
    <location>
        <begin position="323"/>
        <end position="348"/>
    </location>
</feature>
<sequence length="460" mass="49019">MDQSVQPHANQEQLFSQTAAPQAAVPSSQPSSLESMFMEFRTQGQNSVGWIESSFRSALEALWANRLRSLLTGLGIIIGIAAVIGAITLTRGVGTFIDTFITAKLGANTIIVTPGAFSSGGAVKKQAVQSLTLRDLQAIERLPHVAGASPYIGLSAQVVYENQSTKSQVAGVSSSYQSIQSWQIAEGFWFSAQEDAGGASIAVIGDSIAHDLFEASGVDPIGQQIRIRDQIFRVEGVLAPKGGMQDAIVFVPYKAAQARLLNQSFLSQIGVEADSRDNLDQVVQDITATLERDHHTSGGSDFQISTSLQILKQEDQATQQITLLMAGVAAISLTIGGIGIMNIMLVSVTERTREIGIRMSVGAKRRDIRNQFLVEALFMCIVGGIIGMVLGALVGWLMVKVIMSAIVGDSVGSLSVPFIITPDTLLLPFIVSALIAVIFGLYPAVRASRLDPVAALRHGR</sequence>
<keyword evidence="4 8" id="KW-1133">Transmembrane helix</keyword>
<dbReference type="OrthoDB" id="9770036at2"/>